<keyword evidence="2" id="KW-1185">Reference proteome</keyword>
<dbReference type="EMBL" id="AP027268">
    <property type="protein sequence ID" value="BDW92285.1"/>
    <property type="molecule type" value="Genomic_DNA"/>
</dbReference>
<evidence type="ECO:0008006" key="3">
    <source>
        <dbReference type="Google" id="ProtNLM"/>
    </source>
</evidence>
<dbReference type="RefSeq" id="WP_338197331.1">
    <property type="nucleotide sequence ID" value="NZ_AP027268.1"/>
</dbReference>
<evidence type="ECO:0000313" key="2">
    <source>
        <dbReference type="Proteomes" id="UP001330184"/>
    </source>
</evidence>
<organism evidence="1 2">
    <name type="scientific">Flagellimonas marinaquae</name>
    <dbReference type="NCBI Taxonomy" id="254955"/>
    <lineage>
        <taxon>Bacteria</taxon>
        <taxon>Pseudomonadati</taxon>
        <taxon>Bacteroidota</taxon>
        <taxon>Flavobacteriia</taxon>
        <taxon>Flavobacteriales</taxon>
        <taxon>Flavobacteriaceae</taxon>
        <taxon>Flagellimonas</taxon>
    </lineage>
</organism>
<protein>
    <recommendedName>
        <fullName evidence="3">PcfJ-like protein</fullName>
    </recommendedName>
</protein>
<gene>
    <name evidence="1" type="ORF">MACH07_11170</name>
</gene>
<dbReference type="Proteomes" id="UP001330184">
    <property type="component" value="Chromosome"/>
</dbReference>
<proteinExistence type="predicted"/>
<reference evidence="1 2" key="1">
    <citation type="submission" date="2023-01" db="EMBL/GenBank/DDBJ databases">
        <title>Complete genome sequence of Muricauda aquimarina strain IFOP_LL357.</title>
        <authorList>
            <person name="Gajardo G."/>
            <person name="Ueki S."/>
            <person name="Maruyama F."/>
        </authorList>
    </citation>
    <scope>NUCLEOTIDE SEQUENCE [LARGE SCALE GENOMIC DNA]</scope>
    <source>
        <strain evidence="1 2">IFOP_LL357</strain>
    </source>
</reference>
<accession>A0AA48KNM1</accession>
<dbReference type="Pfam" id="PF14284">
    <property type="entry name" value="PcfJ"/>
    <property type="match status" value="1"/>
</dbReference>
<dbReference type="AlphaFoldDB" id="A0AA48KNM1"/>
<dbReference type="InterPro" id="IPR025586">
    <property type="entry name" value="PcfJ"/>
</dbReference>
<sequence>MMIFPYFSYILLEDNQKHSKMGRKFYKKPHNWRWQRFYELKNSQTSLEQELEQYHLDKSGGHVHDMYWNNLRDPLAALNGYIPGFHCCVDCYYSDIGMGSQEDICEYNYQRVYEKVISQERTVQKLNIGDMLPWDSRLQELQKTLVPGNQIEERLHSYFKDLNNLPDTMDKTVEYLRKAIGDLSNIEIIRKAVGPEHGEFIAKWCSLLSPFWLRGPESWTPESGAHILDHLFTAYDVPSFLNEQWFPNHNGGFGRDYIPFKWICWYLIIGQGGSLKKASEYFGWNISNKFQHFLKDAPNTDYPMESCLYAEIRRLGGNQQDFMRIMYSRSLVIDPTERTSDEPYHRFWKNTVIWLIRNRESISDEESNLIIDWALHRYTEATRNGNEAEFTWKGRTVNNVLAASEEYLASRYLPSWIGYQWEGHYWDWTFTDGKDNTWDFVELTNGKQLYEEGRIMRHCVGTYAGRCASGTSAIFSLKKNGNRVITIEISPKFRILVQCLGKGNRRPSEEESKVTKQWLSSVCSKDL</sequence>
<evidence type="ECO:0000313" key="1">
    <source>
        <dbReference type="EMBL" id="BDW92285.1"/>
    </source>
</evidence>
<name>A0AA48KNM1_9FLAO</name>